<accession>A0A9P4Q998</accession>
<protein>
    <submittedName>
        <fullName evidence="1">Uncharacterized protein</fullName>
    </submittedName>
</protein>
<dbReference type="Proteomes" id="UP000799441">
    <property type="component" value="Unassembled WGS sequence"/>
</dbReference>
<keyword evidence="2" id="KW-1185">Reference proteome</keyword>
<gene>
    <name evidence="1" type="ORF">K431DRAFT_88919</name>
</gene>
<sequence>MISLFAHQILLLNQELRYVIVRRYCSLFRHDVSGCGSISGQCINSEAFGRSYVYISFAVDSAAPIFIKTAKSICIKMHCDNVFSP</sequence>
<evidence type="ECO:0000313" key="2">
    <source>
        <dbReference type="Proteomes" id="UP000799441"/>
    </source>
</evidence>
<comment type="caution">
    <text evidence="1">The sequence shown here is derived from an EMBL/GenBank/DDBJ whole genome shotgun (WGS) entry which is preliminary data.</text>
</comment>
<dbReference type="AlphaFoldDB" id="A0A9P4Q998"/>
<dbReference type="EMBL" id="MU003797">
    <property type="protein sequence ID" value="KAF2720701.1"/>
    <property type="molecule type" value="Genomic_DNA"/>
</dbReference>
<organism evidence="1 2">
    <name type="scientific">Polychaeton citri CBS 116435</name>
    <dbReference type="NCBI Taxonomy" id="1314669"/>
    <lineage>
        <taxon>Eukaryota</taxon>
        <taxon>Fungi</taxon>
        <taxon>Dikarya</taxon>
        <taxon>Ascomycota</taxon>
        <taxon>Pezizomycotina</taxon>
        <taxon>Dothideomycetes</taxon>
        <taxon>Dothideomycetidae</taxon>
        <taxon>Capnodiales</taxon>
        <taxon>Capnodiaceae</taxon>
        <taxon>Polychaeton</taxon>
    </lineage>
</organism>
<name>A0A9P4Q998_9PEZI</name>
<evidence type="ECO:0000313" key="1">
    <source>
        <dbReference type="EMBL" id="KAF2720701.1"/>
    </source>
</evidence>
<reference evidence="1" key="1">
    <citation type="journal article" date="2020" name="Stud. Mycol.">
        <title>101 Dothideomycetes genomes: a test case for predicting lifestyles and emergence of pathogens.</title>
        <authorList>
            <person name="Haridas S."/>
            <person name="Albert R."/>
            <person name="Binder M."/>
            <person name="Bloem J."/>
            <person name="Labutti K."/>
            <person name="Salamov A."/>
            <person name="Andreopoulos B."/>
            <person name="Baker S."/>
            <person name="Barry K."/>
            <person name="Bills G."/>
            <person name="Bluhm B."/>
            <person name="Cannon C."/>
            <person name="Castanera R."/>
            <person name="Culley D."/>
            <person name="Daum C."/>
            <person name="Ezra D."/>
            <person name="Gonzalez J."/>
            <person name="Henrissat B."/>
            <person name="Kuo A."/>
            <person name="Liang C."/>
            <person name="Lipzen A."/>
            <person name="Lutzoni F."/>
            <person name="Magnuson J."/>
            <person name="Mondo S."/>
            <person name="Nolan M."/>
            <person name="Ohm R."/>
            <person name="Pangilinan J."/>
            <person name="Park H.-J."/>
            <person name="Ramirez L."/>
            <person name="Alfaro M."/>
            <person name="Sun H."/>
            <person name="Tritt A."/>
            <person name="Yoshinaga Y."/>
            <person name="Zwiers L.-H."/>
            <person name="Turgeon B."/>
            <person name="Goodwin S."/>
            <person name="Spatafora J."/>
            <person name="Crous P."/>
            <person name="Grigoriev I."/>
        </authorList>
    </citation>
    <scope>NUCLEOTIDE SEQUENCE</scope>
    <source>
        <strain evidence="1">CBS 116435</strain>
    </source>
</reference>
<proteinExistence type="predicted"/>